<name>A0AAV0NR99_9ROSI</name>
<keyword evidence="2" id="KW-1185">Reference proteome</keyword>
<organism evidence="1 2">
    <name type="scientific">Linum tenue</name>
    <dbReference type="NCBI Taxonomy" id="586396"/>
    <lineage>
        <taxon>Eukaryota</taxon>
        <taxon>Viridiplantae</taxon>
        <taxon>Streptophyta</taxon>
        <taxon>Embryophyta</taxon>
        <taxon>Tracheophyta</taxon>
        <taxon>Spermatophyta</taxon>
        <taxon>Magnoliopsida</taxon>
        <taxon>eudicotyledons</taxon>
        <taxon>Gunneridae</taxon>
        <taxon>Pentapetalae</taxon>
        <taxon>rosids</taxon>
        <taxon>fabids</taxon>
        <taxon>Malpighiales</taxon>
        <taxon>Linaceae</taxon>
        <taxon>Linum</taxon>
    </lineage>
</organism>
<comment type="caution">
    <text evidence="1">The sequence shown here is derived from an EMBL/GenBank/DDBJ whole genome shotgun (WGS) entry which is preliminary data.</text>
</comment>
<dbReference type="Proteomes" id="UP001154282">
    <property type="component" value="Unassembled WGS sequence"/>
</dbReference>
<feature type="non-terminal residue" evidence="1">
    <location>
        <position position="1"/>
    </location>
</feature>
<gene>
    <name evidence="1" type="ORF">LITE_LOCUS34765</name>
</gene>
<evidence type="ECO:0000313" key="2">
    <source>
        <dbReference type="Proteomes" id="UP001154282"/>
    </source>
</evidence>
<reference evidence="1" key="1">
    <citation type="submission" date="2022-08" db="EMBL/GenBank/DDBJ databases">
        <authorList>
            <person name="Gutierrez-Valencia J."/>
        </authorList>
    </citation>
    <scope>NUCLEOTIDE SEQUENCE</scope>
</reference>
<sequence length="97" mass="11347">RRRVFPSPDPRHISIGRRFIFRSIFPRRKIHLHRSAIRFQIYLSSAVARCLSNPLHTVTNHLPSTFITLISWWSLRRCCGKRNPEPQLQAAISSLAM</sequence>
<dbReference type="AlphaFoldDB" id="A0AAV0NR99"/>
<evidence type="ECO:0000313" key="1">
    <source>
        <dbReference type="EMBL" id="CAI0461056.1"/>
    </source>
</evidence>
<protein>
    <submittedName>
        <fullName evidence="1">Uncharacterized protein</fullName>
    </submittedName>
</protein>
<proteinExistence type="predicted"/>
<dbReference type="EMBL" id="CAMGYJ010000008">
    <property type="protein sequence ID" value="CAI0461056.1"/>
    <property type="molecule type" value="Genomic_DNA"/>
</dbReference>
<accession>A0AAV0NR99</accession>